<organism evidence="1 2">
    <name type="scientific">Rhamnusium bicolor</name>
    <dbReference type="NCBI Taxonomy" id="1586634"/>
    <lineage>
        <taxon>Eukaryota</taxon>
        <taxon>Metazoa</taxon>
        <taxon>Ecdysozoa</taxon>
        <taxon>Arthropoda</taxon>
        <taxon>Hexapoda</taxon>
        <taxon>Insecta</taxon>
        <taxon>Pterygota</taxon>
        <taxon>Neoptera</taxon>
        <taxon>Endopterygota</taxon>
        <taxon>Coleoptera</taxon>
        <taxon>Polyphaga</taxon>
        <taxon>Cucujiformia</taxon>
        <taxon>Chrysomeloidea</taxon>
        <taxon>Cerambycidae</taxon>
        <taxon>Lepturinae</taxon>
        <taxon>Rhagiini</taxon>
        <taxon>Rhamnusium</taxon>
    </lineage>
</organism>
<dbReference type="AlphaFoldDB" id="A0AAV8ZN71"/>
<keyword evidence="2" id="KW-1185">Reference proteome</keyword>
<reference evidence="1" key="1">
    <citation type="journal article" date="2023" name="Insect Mol. Biol.">
        <title>Genome sequencing provides insights into the evolution of gene families encoding plant cell wall-degrading enzymes in longhorned beetles.</title>
        <authorList>
            <person name="Shin N.R."/>
            <person name="Okamura Y."/>
            <person name="Kirsch R."/>
            <person name="Pauchet Y."/>
        </authorList>
    </citation>
    <scope>NUCLEOTIDE SEQUENCE</scope>
    <source>
        <strain evidence="1">RBIC_L_NR</strain>
    </source>
</reference>
<proteinExistence type="predicted"/>
<dbReference type="Proteomes" id="UP001162156">
    <property type="component" value="Unassembled WGS sequence"/>
</dbReference>
<accession>A0AAV8ZN71</accession>
<protein>
    <submittedName>
        <fullName evidence="1">Uncharacterized protein</fullName>
    </submittedName>
</protein>
<comment type="caution">
    <text evidence="1">The sequence shown here is derived from an EMBL/GenBank/DDBJ whole genome shotgun (WGS) entry which is preliminary data.</text>
</comment>
<sequence length="75" mass="8292">MNGRLSDGCVFWNSDLSKAIEDNTLYVAEDKDTSCHSSKCSLLFIKSHSQALSATLNDKRTKSFQLSIEQSSSCI</sequence>
<evidence type="ECO:0000313" key="2">
    <source>
        <dbReference type="Proteomes" id="UP001162156"/>
    </source>
</evidence>
<name>A0AAV8ZN71_9CUCU</name>
<dbReference type="EMBL" id="JANEYF010000885">
    <property type="protein sequence ID" value="KAJ8967192.1"/>
    <property type="molecule type" value="Genomic_DNA"/>
</dbReference>
<evidence type="ECO:0000313" key="1">
    <source>
        <dbReference type="EMBL" id="KAJ8967192.1"/>
    </source>
</evidence>
<gene>
    <name evidence="1" type="ORF">NQ314_003022</name>
</gene>